<dbReference type="EMBL" id="BLXT01001503">
    <property type="protein sequence ID" value="GFN86262.1"/>
    <property type="molecule type" value="Genomic_DNA"/>
</dbReference>
<proteinExistence type="predicted"/>
<sequence>MYTTTGESGGSSGRAVGYQVRDPGFESQSGTNQLLIAPSCPPSTKWVARPLKTRRKVDSQATVAPTPPQAQEEK</sequence>
<reference evidence="2 3" key="1">
    <citation type="journal article" date="2021" name="Elife">
        <title>Chloroplast acquisition without the gene transfer in kleptoplastic sea slugs, Plakobranchus ocellatus.</title>
        <authorList>
            <person name="Maeda T."/>
            <person name="Takahashi S."/>
            <person name="Yoshida T."/>
            <person name="Shimamura S."/>
            <person name="Takaki Y."/>
            <person name="Nagai Y."/>
            <person name="Toyoda A."/>
            <person name="Suzuki Y."/>
            <person name="Arimoto A."/>
            <person name="Ishii H."/>
            <person name="Satoh N."/>
            <person name="Nishiyama T."/>
            <person name="Hasebe M."/>
            <person name="Maruyama T."/>
            <person name="Minagawa J."/>
            <person name="Obokata J."/>
            <person name="Shigenobu S."/>
        </authorList>
    </citation>
    <scope>NUCLEOTIDE SEQUENCE [LARGE SCALE GENOMIC DNA]</scope>
</reference>
<evidence type="ECO:0000256" key="1">
    <source>
        <dbReference type="SAM" id="MobiDB-lite"/>
    </source>
</evidence>
<protein>
    <submittedName>
        <fullName evidence="2">Uncharacterized protein</fullName>
    </submittedName>
</protein>
<evidence type="ECO:0000313" key="3">
    <source>
        <dbReference type="Proteomes" id="UP000735302"/>
    </source>
</evidence>
<comment type="caution">
    <text evidence="2">The sequence shown here is derived from an EMBL/GenBank/DDBJ whole genome shotgun (WGS) entry which is preliminary data.</text>
</comment>
<gene>
    <name evidence="2" type="ORF">PoB_001276800</name>
</gene>
<dbReference type="Proteomes" id="UP000735302">
    <property type="component" value="Unassembled WGS sequence"/>
</dbReference>
<keyword evidence="3" id="KW-1185">Reference proteome</keyword>
<evidence type="ECO:0000313" key="2">
    <source>
        <dbReference type="EMBL" id="GFN86262.1"/>
    </source>
</evidence>
<name>A0AAV3YV73_9GAST</name>
<accession>A0AAV3YV73</accession>
<feature type="region of interest" description="Disordered" evidence="1">
    <location>
        <begin position="51"/>
        <end position="74"/>
    </location>
</feature>
<dbReference type="AlphaFoldDB" id="A0AAV3YV73"/>
<organism evidence="2 3">
    <name type="scientific">Plakobranchus ocellatus</name>
    <dbReference type="NCBI Taxonomy" id="259542"/>
    <lineage>
        <taxon>Eukaryota</taxon>
        <taxon>Metazoa</taxon>
        <taxon>Spiralia</taxon>
        <taxon>Lophotrochozoa</taxon>
        <taxon>Mollusca</taxon>
        <taxon>Gastropoda</taxon>
        <taxon>Heterobranchia</taxon>
        <taxon>Euthyneura</taxon>
        <taxon>Panpulmonata</taxon>
        <taxon>Sacoglossa</taxon>
        <taxon>Placobranchoidea</taxon>
        <taxon>Plakobranchidae</taxon>
        <taxon>Plakobranchus</taxon>
    </lineage>
</organism>
<feature type="region of interest" description="Disordered" evidence="1">
    <location>
        <begin position="1"/>
        <end position="38"/>
    </location>
</feature>